<proteinExistence type="inferred from homology"/>
<gene>
    <name evidence="7" type="ORF">CBR_g51007</name>
</gene>
<feature type="compositionally biased region" description="Gly residues" evidence="5">
    <location>
        <begin position="279"/>
        <end position="288"/>
    </location>
</feature>
<dbReference type="Pfam" id="PF00400">
    <property type="entry name" value="WD40"/>
    <property type="match status" value="6"/>
</dbReference>
<dbReference type="OMA" id="VYEWQSE"/>
<keyword evidence="2 4" id="KW-0853">WD repeat</keyword>
<sequence>MDFKFANLLGAPYRGGNLILYGEHNLLTPVGNRVNHIDLVQSESITLPFENAVNVSRMAISPNGVLLFSIDAEGRGLLVNVRRRVVLHALRFREKVKAVKFSPDGAFIAVGSGRVVEIWRTPGLKKQFQPFQRHRLFFGCHDVVTCLEWSADSQWLIVGSKDLVVRIFPRDRLLGARPFLLAGHREAPLGAFLRYDDKDAHCINGAYSISRDGALREWKFYPDLDKIYAPYTQGAAGAGLADGADGMAWRGEEEKDEPEEEEMGRHPRWEDEGDDDGGGGKGGGGGGEEVTTAMEVDGKGGKALVEKENDGVKKKWVRQLDKGVERMMGGRWSLVKKHLFNQEANVGSCDYHQGLKLLVVGFSNGIFGLYQLPEFTPIHLLSISREKITSSVFNESGDWLAFGCARLGQLLVWEWRSETYVLKQQGHYFDVNSVAYSGDSQMIATGADDTKLKVWNAASGFCFVTFTEHTMPITAITFVANNNVVLSASLDGTVRAFDLIRYRNFRTFTTPTPTQFASLAADPSGEVVTAGTMDSFQIYVWSMKTGRLLDVLNGHEAPIQGLCFSPTQELLASSSWDSTVRIWDVFEGKGNVETFRHNHDVLAIAYSPDGKQLASSTLDGQIWLWNPIEGQLDGTIDGRRDVAGGRRATDRRTAANSAFGKCFSSLCYSADGIFLLAAGNSKYVCMYDVAERVLLKRFQFTRNRALDGVVDFLNSRKMTDAGPVDLIDDAPSDDDDLELMRKAGPDMDMPGASANAGRPVARVKCVRFAPTGRSWSAATTEGVIVYSQDDNLVFDPIDLDVDVTPEAVKEALRARQVLRALILAMRLNETPLIRLCVESVPVADIPLVVKGVPLTYLTALLRVLAHMLESSPHLEFLLRWCQEVCVAHGRYLQLRSRETMPVMKALQKGIVRLHDDLASACSSNQYLLQYLTSAPARPPVPTPTGDTVTVAGKRPRLLAPNPDPLAV</sequence>
<dbReference type="Gene3D" id="2.130.10.10">
    <property type="entry name" value="YVTN repeat-like/Quinoprotein amine dehydrogenase"/>
    <property type="match status" value="3"/>
</dbReference>
<evidence type="ECO:0000256" key="2">
    <source>
        <dbReference type="ARBA" id="ARBA00022574"/>
    </source>
</evidence>
<comment type="caution">
    <text evidence="7">The sequence shown here is derived from an EMBL/GenBank/DDBJ whole genome shotgun (WGS) entry which is preliminary data.</text>
</comment>
<dbReference type="InterPro" id="IPR019775">
    <property type="entry name" value="WD40_repeat_CS"/>
</dbReference>
<accession>A0A388M862</accession>
<organism evidence="7 8">
    <name type="scientific">Chara braunii</name>
    <name type="common">Braun's stonewort</name>
    <dbReference type="NCBI Taxonomy" id="69332"/>
    <lineage>
        <taxon>Eukaryota</taxon>
        <taxon>Viridiplantae</taxon>
        <taxon>Streptophyta</taxon>
        <taxon>Charophyceae</taxon>
        <taxon>Charales</taxon>
        <taxon>Characeae</taxon>
        <taxon>Chara</taxon>
    </lineage>
</organism>
<dbReference type="PANTHER" id="PTHR19858:SF0">
    <property type="entry name" value="PERIODIC TRYPTOPHAN PROTEIN 2 HOMOLOG"/>
    <property type="match status" value="1"/>
</dbReference>
<evidence type="ECO:0000256" key="3">
    <source>
        <dbReference type="ARBA" id="ARBA00022737"/>
    </source>
</evidence>
<protein>
    <recommendedName>
        <fullName evidence="6">Small-subunit processome Utp12 domain-containing protein</fullName>
    </recommendedName>
</protein>
<feature type="repeat" description="WD" evidence="4">
    <location>
        <begin position="552"/>
        <end position="585"/>
    </location>
</feature>
<comment type="similarity">
    <text evidence="1">Belongs to the WD repeat PWP2 family.</text>
</comment>
<dbReference type="AlphaFoldDB" id="A0A388M862"/>
<dbReference type="OrthoDB" id="3142434at2759"/>
<dbReference type="Gramene" id="GBG90659">
    <property type="protein sequence ID" value="GBG90659"/>
    <property type="gene ID" value="CBR_g51007"/>
</dbReference>
<dbReference type="PROSITE" id="PS50294">
    <property type="entry name" value="WD_REPEATS_REGION"/>
    <property type="match status" value="4"/>
</dbReference>
<keyword evidence="3" id="KW-0677">Repeat</keyword>
<keyword evidence="8" id="KW-1185">Reference proteome</keyword>
<dbReference type="InterPro" id="IPR001680">
    <property type="entry name" value="WD40_rpt"/>
</dbReference>
<dbReference type="InterPro" id="IPR007148">
    <property type="entry name" value="SSU_processome_Utp12"/>
</dbReference>
<dbReference type="CDD" id="cd00200">
    <property type="entry name" value="WD40"/>
    <property type="match status" value="1"/>
</dbReference>
<dbReference type="SMART" id="SM00320">
    <property type="entry name" value="WD40"/>
    <property type="match status" value="9"/>
</dbReference>
<dbReference type="GO" id="GO:0000462">
    <property type="term" value="P:maturation of SSU-rRNA from tricistronic rRNA transcript (SSU-rRNA, 5.8S rRNA, LSU-rRNA)"/>
    <property type="evidence" value="ECO:0007669"/>
    <property type="project" value="TreeGrafter"/>
</dbReference>
<dbReference type="PROSITE" id="PS00678">
    <property type="entry name" value="WD_REPEATS_1"/>
    <property type="match status" value="2"/>
</dbReference>
<reference evidence="7 8" key="1">
    <citation type="journal article" date="2018" name="Cell">
        <title>The Chara Genome: Secondary Complexity and Implications for Plant Terrestrialization.</title>
        <authorList>
            <person name="Nishiyama T."/>
            <person name="Sakayama H."/>
            <person name="Vries J.D."/>
            <person name="Buschmann H."/>
            <person name="Saint-Marcoux D."/>
            <person name="Ullrich K.K."/>
            <person name="Haas F.B."/>
            <person name="Vanderstraeten L."/>
            <person name="Becker D."/>
            <person name="Lang D."/>
            <person name="Vosolsobe S."/>
            <person name="Rombauts S."/>
            <person name="Wilhelmsson P.K.I."/>
            <person name="Janitza P."/>
            <person name="Kern R."/>
            <person name="Heyl A."/>
            <person name="Rumpler F."/>
            <person name="Villalobos L.I.A.C."/>
            <person name="Clay J.M."/>
            <person name="Skokan R."/>
            <person name="Toyoda A."/>
            <person name="Suzuki Y."/>
            <person name="Kagoshima H."/>
            <person name="Schijlen E."/>
            <person name="Tajeshwar N."/>
            <person name="Catarino B."/>
            <person name="Hetherington A.J."/>
            <person name="Saltykova A."/>
            <person name="Bonnot C."/>
            <person name="Breuninger H."/>
            <person name="Symeonidi A."/>
            <person name="Radhakrishnan G.V."/>
            <person name="Van Nieuwerburgh F."/>
            <person name="Deforce D."/>
            <person name="Chang C."/>
            <person name="Karol K.G."/>
            <person name="Hedrich R."/>
            <person name="Ulvskov P."/>
            <person name="Glockner G."/>
            <person name="Delwiche C.F."/>
            <person name="Petrasek J."/>
            <person name="Van de Peer Y."/>
            <person name="Friml J."/>
            <person name="Beilby M."/>
            <person name="Dolan L."/>
            <person name="Kohara Y."/>
            <person name="Sugano S."/>
            <person name="Fujiyama A."/>
            <person name="Delaux P.-M."/>
            <person name="Quint M."/>
            <person name="TheiBen G."/>
            <person name="Hagemann M."/>
            <person name="Harholt J."/>
            <person name="Dunand C."/>
            <person name="Zachgo S."/>
            <person name="Langdale J."/>
            <person name="Maumus F."/>
            <person name="Straeten D.V.D."/>
            <person name="Gould S.B."/>
            <person name="Rensing S.A."/>
        </authorList>
    </citation>
    <scope>NUCLEOTIDE SEQUENCE [LARGE SCALE GENOMIC DNA]</scope>
    <source>
        <strain evidence="7 8">S276</strain>
    </source>
</reference>
<dbReference type="GO" id="GO:0034388">
    <property type="term" value="C:Pwp2p-containing subcomplex of 90S preribosome"/>
    <property type="evidence" value="ECO:0007669"/>
    <property type="project" value="TreeGrafter"/>
</dbReference>
<dbReference type="SUPFAM" id="SSF50978">
    <property type="entry name" value="WD40 repeat-like"/>
    <property type="match status" value="3"/>
</dbReference>
<feature type="domain" description="Small-subunit processome Utp12" evidence="6">
    <location>
        <begin position="828"/>
        <end position="932"/>
    </location>
</feature>
<dbReference type="GO" id="GO:0000028">
    <property type="term" value="P:ribosomal small subunit assembly"/>
    <property type="evidence" value="ECO:0007669"/>
    <property type="project" value="TreeGrafter"/>
</dbReference>
<dbReference type="InterPro" id="IPR015943">
    <property type="entry name" value="WD40/YVTN_repeat-like_dom_sf"/>
</dbReference>
<dbReference type="EMBL" id="BFEA01000830">
    <property type="protein sequence ID" value="GBG90659.1"/>
    <property type="molecule type" value="Genomic_DNA"/>
</dbReference>
<dbReference type="PANTHER" id="PTHR19858">
    <property type="entry name" value="WD40 REPEAT PROTEIN"/>
    <property type="match status" value="1"/>
</dbReference>
<evidence type="ECO:0000313" key="7">
    <source>
        <dbReference type="EMBL" id="GBG90659.1"/>
    </source>
</evidence>
<dbReference type="Proteomes" id="UP000265515">
    <property type="component" value="Unassembled WGS sequence"/>
</dbReference>
<feature type="repeat" description="WD" evidence="4">
    <location>
        <begin position="466"/>
        <end position="507"/>
    </location>
</feature>
<dbReference type="GO" id="GO:0032040">
    <property type="term" value="C:small-subunit processome"/>
    <property type="evidence" value="ECO:0007669"/>
    <property type="project" value="TreeGrafter"/>
</dbReference>
<feature type="repeat" description="WD" evidence="4">
    <location>
        <begin position="424"/>
        <end position="465"/>
    </location>
</feature>
<evidence type="ECO:0000256" key="5">
    <source>
        <dbReference type="SAM" id="MobiDB-lite"/>
    </source>
</evidence>
<dbReference type="InterPro" id="IPR036322">
    <property type="entry name" value="WD40_repeat_dom_sf"/>
</dbReference>
<dbReference type="PROSITE" id="PS50082">
    <property type="entry name" value="WD_REPEATS_2"/>
    <property type="match status" value="4"/>
</dbReference>
<dbReference type="Pfam" id="PF04003">
    <property type="entry name" value="Utp12"/>
    <property type="match status" value="1"/>
</dbReference>
<evidence type="ECO:0000256" key="1">
    <source>
        <dbReference type="ARBA" id="ARBA00010226"/>
    </source>
</evidence>
<name>A0A388M862_CHABU</name>
<dbReference type="InterPro" id="IPR027145">
    <property type="entry name" value="PWP2"/>
</dbReference>
<feature type="repeat" description="WD" evidence="4">
    <location>
        <begin position="594"/>
        <end position="626"/>
    </location>
</feature>
<dbReference type="STRING" id="69332.A0A388M862"/>
<feature type="region of interest" description="Disordered" evidence="5">
    <location>
        <begin position="251"/>
        <end position="292"/>
    </location>
</feature>
<evidence type="ECO:0000256" key="4">
    <source>
        <dbReference type="PROSITE-ProRule" id="PRU00221"/>
    </source>
</evidence>
<evidence type="ECO:0000259" key="6">
    <source>
        <dbReference type="Pfam" id="PF04003"/>
    </source>
</evidence>
<evidence type="ECO:0000313" key="8">
    <source>
        <dbReference type="Proteomes" id="UP000265515"/>
    </source>
</evidence>